<evidence type="ECO:0000256" key="1">
    <source>
        <dbReference type="SAM" id="MobiDB-lite"/>
    </source>
</evidence>
<name>L9JF17_TUPCH</name>
<evidence type="ECO:0000313" key="3">
    <source>
        <dbReference type="Proteomes" id="UP000011518"/>
    </source>
</evidence>
<reference evidence="3" key="2">
    <citation type="journal article" date="2013" name="Nat. Commun.">
        <title>Genome of the Chinese tree shrew.</title>
        <authorList>
            <person name="Fan Y."/>
            <person name="Huang Z.Y."/>
            <person name="Cao C.C."/>
            <person name="Chen C.S."/>
            <person name="Chen Y.X."/>
            <person name="Fan D.D."/>
            <person name="He J."/>
            <person name="Hou H.L."/>
            <person name="Hu L."/>
            <person name="Hu X.T."/>
            <person name="Jiang X.T."/>
            <person name="Lai R."/>
            <person name="Lang Y.S."/>
            <person name="Liang B."/>
            <person name="Liao S.G."/>
            <person name="Mu D."/>
            <person name="Ma Y.Y."/>
            <person name="Niu Y.Y."/>
            <person name="Sun X.Q."/>
            <person name="Xia J.Q."/>
            <person name="Xiao J."/>
            <person name="Xiong Z.Q."/>
            <person name="Xu L."/>
            <person name="Yang L."/>
            <person name="Zhang Y."/>
            <person name="Zhao W."/>
            <person name="Zhao X.D."/>
            <person name="Zheng Y.T."/>
            <person name="Zhou J.M."/>
            <person name="Zhu Y.B."/>
            <person name="Zhang G.J."/>
            <person name="Wang J."/>
            <person name="Yao Y.G."/>
        </authorList>
    </citation>
    <scope>NUCLEOTIDE SEQUENCE [LARGE SCALE GENOMIC DNA]</scope>
</reference>
<dbReference type="EMBL" id="KB321017">
    <property type="protein sequence ID" value="ELW48909.1"/>
    <property type="molecule type" value="Genomic_DNA"/>
</dbReference>
<sequence>MPAAYAPGPRHALHLNCTDAREPTHPRPGRQPASQLWQPLAASVPPLPGPLGLSSHLRPVTWCDGDALPWEGPSVPTPQAAGPSNGSCAEPSLLPLQAGAAFCKGIQPQAELMVFQRQEAGQGSEVGGNGRFIAPPALGHLLCPRRHPTLLEIRPLSIPACLWAAQCRPSSQEQLALGFLQAHPQRPAGSGLRQRMADISRLNSPNTEPTQGLHGAVSGMKNSSAAAGTHLHRPLGPQRLPGNGAGL</sequence>
<proteinExistence type="predicted"/>
<evidence type="ECO:0000313" key="2">
    <source>
        <dbReference type="EMBL" id="ELW48909.1"/>
    </source>
</evidence>
<dbReference type="Proteomes" id="UP000011518">
    <property type="component" value="Unassembled WGS sequence"/>
</dbReference>
<accession>L9JF17</accession>
<gene>
    <name evidence="2" type="ORF">TREES_T100014272</name>
</gene>
<feature type="region of interest" description="Disordered" evidence="1">
    <location>
        <begin position="202"/>
        <end position="247"/>
    </location>
</feature>
<dbReference type="InParanoid" id="L9JF17"/>
<dbReference type="AlphaFoldDB" id="L9JF17"/>
<protein>
    <submittedName>
        <fullName evidence="2">Uncharacterized protein</fullName>
    </submittedName>
</protein>
<organism evidence="2 3">
    <name type="scientific">Tupaia chinensis</name>
    <name type="common">Chinese tree shrew</name>
    <name type="synonym">Tupaia belangeri chinensis</name>
    <dbReference type="NCBI Taxonomy" id="246437"/>
    <lineage>
        <taxon>Eukaryota</taxon>
        <taxon>Metazoa</taxon>
        <taxon>Chordata</taxon>
        <taxon>Craniata</taxon>
        <taxon>Vertebrata</taxon>
        <taxon>Euteleostomi</taxon>
        <taxon>Mammalia</taxon>
        <taxon>Eutheria</taxon>
        <taxon>Euarchontoglires</taxon>
        <taxon>Scandentia</taxon>
        <taxon>Tupaiidae</taxon>
        <taxon>Tupaia</taxon>
    </lineage>
</organism>
<keyword evidence="3" id="KW-1185">Reference proteome</keyword>
<reference evidence="3" key="1">
    <citation type="submission" date="2012-07" db="EMBL/GenBank/DDBJ databases">
        <title>Genome of the Chinese tree shrew, a rising model animal genetically related to primates.</title>
        <authorList>
            <person name="Zhang G."/>
            <person name="Fan Y."/>
            <person name="Yao Y."/>
            <person name="Huang Z."/>
        </authorList>
    </citation>
    <scope>NUCLEOTIDE SEQUENCE [LARGE SCALE GENOMIC DNA]</scope>
</reference>